<gene>
    <name evidence="1" type="ORF">MYCIT1_LOCUS9442</name>
</gene>
<feature type="non-terminal residue" evidence="1">
    <location>
        <position position="1"/>
    </location>
</feature>
<dbReference type="Proteomes" id="UP001295794">
    <property type="component" value="Unassembled WGS sequence"/>
</dbReference>
<proteinExistence type="predicted"/>
<keyword evidence="2" id="KW-1185">Reference proteome</keyword>
<evidence type="ECO:0000313" key="1">
    <source>
        <dbReference type="EMBL" id="CAK5267159.1"/>
    </source>
</evidence>
<organism evidence="1 2">
    <name type="scientific">Mycena citricolor</name>
    <dbReference type="NCBI Taxonomy" id="2018698"/>
    <lineage>
        <taxon>Eukaryota</taxon>
        <taxon>Fungi</taxon>
        <taxon>Dikarya</taxon>
        <taxon>Basidiomycota</taxon>
        <taxon>Agaricomycotina</taxon>
        <taxon>Agaricomycetes</taxon>
        <taxon>Agaricomycetidae</taxon>
        <taxon>Agaricales</taxon>
        <taxon>Marasmiineae</taxon>
        <taxon>Mycenaceae</taxon>
        <taxon>Mycena</taxon>
    </lineage>
</organism>
<protein>
    <submittedName>
        <fullName evidence="1">Uncharacterized protein</fullName>
    </submittedName>
</protein>
<accession>A0AAD2JXC4</accession>
<reference evidence="1" key="1">
    <citation type="submission" date="2023-11" db="EMBL/GenBank/DDBJ databases">
        <authorList>
            <person name="De Vega J J."/>
            <person name="De Vega J J."/>
        </authorList>
    </citation>
    <scope>NUCLEOTIDE SEQUENCE</scope>
</reference>
<name>A0AAD2JXC4_9AGAR</name>
<sequence>ATHLLGQSRAGRHVPTCRISSVKPEIVPICVASRPRSLAPHVNRLTLWLRAHYRQHSAVLVLPDTELTPFLSPSQLIVSPPSCRLNSLPPATSTTHRLCAFAL</sequence>
<comment type="caution">
    <text evidence="1">The sequence shown here is derived from an EMBL/GenBank/DDBJ whole genome shotgun (WGS) entry which is preliminary data.</text>
</comment>
<dbReference type="EMBL" id="CAVNYO010000116">
    <property type="protein sequence ID" value="CAK5267159.1"/>
    <property type="molecule type" value="Genomic_DNA"/>
</dbReference>
<dbReference type="AlphaFoldDB" id="A0AAD2JXC4"/>
<evidence type="ECO:0000313" key="2">
    <source>
        <dbReference type="Proteomes" id="UP001295794"/>
    </source>
</evidence>